<evidence type="ECO:0000256" key="4">
    <source>
        <dbReference type="ARBA" id="ARBA00022980"/>
    </source>
</evidence>
<comment type="similarity">
    <text evidence="2">Belongs to the universal ribosomal protein uS14 family.</text>
</comment>
<dbReference type="InterPro" id="IPR001209">
    <property type="entry name" value="Ribosomal_uS14"/>
</dbReference>
<dbReference type="PANTHER" id="PTHR12010:SF2">
    <property type="entry name" value="40S RIBOSOMAL PROTEIN S29"/>
    <property type="match status" value="1"/>
</dbReference>
<evidence type="ECO:0000256" key="3">
    <source>
        <dbReference type="ARBA" id="ARBA00022833"/>
    </source>
</evidence>
<dbReference type="InterPro" id="IPR043140">
    <property type="entry name" value="Ribosomal_uS14_sf"/>
</dbReference>
<dbReference type="NCBIfam" id="NF004424">
    <property type="entry name" value="PRK05766.1"/>
    <property type="match status" value="1"/>
</dbReference>
<sequence>MVDKAFNMPVDFVPKHNRDNAKGSFDRGCRICKRRRGVIRSYGLNICRRCFRERANVLGFKKYD</sequence>
<comment type="cofactor">
    <cofactor evidence="1">
        <name>Zn(2+)</name>
        <dbReference type="ChEBI" id="CHEBI:29105"/>
    </cofactor>
</comment>
<keyword evidence="7" id="KW-1185">Reference proteome</keyword>
<evidence type="ECO:0000256" key="5">
    <source>
        <dbReference type="ARBA" id="ARBA00023274"/>
    </source>
</evidence>
<evidence type="ECO:0000313" key="7">
    <source>
        <dbReference type="Proteomes" id="UP001470230"/>
    </source>
</evidence>
<comment type="caution">
    <text evidence="6">The sequence shown here is derived from an EMBL/GenBank/DDBJ whole genome shotgun (WGS) entry which is preliminary data.</text>
</comment>
<dbReference type="Pfam" id="PF00253">
    <property type="entry name" value="Ribosomal_S14"/>
    <property type="match status" value="1"/>
</dbReference>
<proteinExistence type="inferred from homology"/>
<name>A0ABR2ID99_9EUKA</name>
<accession>A0ABR2ID99</accession>
<evidence type="ECO:0000256" key="1">
    <source>
        <dbReference type="ARBA" id="ARBA00001947"/>
    </source>
</evidence>
<protein>
    <submittedName>
        <fullName evidence="6">Ribosomal protein S29, S14</fullName>
    </submittedName>
</protein>
<gene>
    <name evidence="6" type="ORF">M9Y10_012740</name>
</gene>
<evidence type="ECO:0000313" key="6">
    <source>
        <dbReference type="EMBL" id="KAK8861048.1"/>
    </source>
</evidence>
<keyword evidence="3" id="KW-0862">Zinc</keyword>
<keyword evidence="4 6" id="KW-0689">Ribosomal protein</keyword>
<organism evidence="6 7">
    <name type="scientific">Tritrichomonas musculus</name>
    <dbReference type="NCBI Taxonomy" id="1915356"/>
    <lineage>
        <taxon>Eukaryota</taxon>
        <taxon>Metamonada</taxon>
        <taxon>Parabasalia</taxon>
        <taxon>Tritrichomonadida</taxon>
        <taxon>Tritrichomonadidae</taxon>
        <taxon>Tritrichomonas</taxon>
    </lineage>
</organism>
<dbReference type="Proteomes" id="UP001470230">
    <property type="component" value="Unassembled WGS sequence"/>
</dbReference>
<dbReference type="EMBL" id="JAPFFF010000018">
    <property type="protein sequence ID" value="KAK8861048.1"/>
    <property type="molecule type" value="Genomic_DNA"/>
</dbReference>
<dbReference type="GO" id="GO:0005840">
    <property type="term" value="C:ribosome"/>
    <property type="evidence" value="ECO:0007669"/>
    <property type="project" value="UniProtKB-KW"/>
</dbReference>
<dbReference type="PANTHER" id="PTHR12010">
    <property type="entry name" value="40S RIBOSOMAL PROTEIN S29"/>
    <property type="match status" value="1"/>
</dbReference>
<dbReference type="InterPro" id="IPR018271">
    <property type="entry name" value="Ribosomal_uS14_CS"/>
</dbReference>
<evidence type="ECO:0000256" key="2">
    <source>
        <dbReference type="ARBA" id="ARBA00009083"/>
    </source>
</evidence>
<dbReference type="Gene3D" id="4.10.830.10">
    <property type="entry name" value="30s Ribosomal Protein S14, Chain N"/>
    <property type="match status" value="1"/>
</dbReference>
<dbReference type="PROSITE" id="PS00527">
    <property type="entry name" value="RIBOSOMAL_S14"/>
    <property type="match status" value="1"/>
</dbReference>
<keyword evidence="5" id="KW-0687">Ribonucleoprotein</keyword>
<reference evidence="6 7" key="1">
    <citation type="submission" date="2024-04" db="EMBL/GenBank/DDBJ databases">
        <title>Tritrichomonas musculus Genome.</title>
        <authorList>
            <person name="Alves-Ferreira E."/>
            <person name="Grigg M."/>
            <person name="Lorenzi H."/>
            <person name="Galac M."/>
        </authorList>
    </citation>
    <scope>NUCLEOTIDE SEQUENCE [LARGE SCALE GENOMIC DNA]</scope>
    <source>
        <strain evidence="6 7">EAF2021</strain>
    </source>
</reference>
<dbReference type="InterPro" id="IPR039744">
    <property type="entry name" value="RIbosomal_uS14_euk_arc"/>
</dbReference>
<dbReference type="SUPFAM" id="SSF57716">
    <property type="entry name" value="Glucocorticoid receptor-like (DNA-binding domain)"/>
    <property type="match status" value="1"/>
</dbReference>